<dbReference type="Pfam" id="PF00128">
    <property type="entry name" value="Alpha-amylase"/>
    <property type="match status" value="1"/>
</dbReference>
<dbReference type="EMBL" id="JACOOX010000002">
    <property type="protein sequence ID" value="MBC5661968.1"/>
    <property type="molecule type" value="Genomic_DNA"/>
</dbReference>
<comment type="similarity">
    <text evidence="1">Belongs to the glycosyl hydrolase 13 family. Sucrose phosphorylase subfamily.</text>
</comment>
<keyword evidence="6" id="KW-1185">Reference proteome</keyword>
<dbReference type="NCBIfam" id="TIGR03852">
    <property type="entry name" value="sucrose_gtfA"/>
    <property type="match status" value="1"/>
</dbReference>
<dbReference type="InterPro" id="IPR022527">
    <property type="entry name" value="Sucrose_phospho"/>
</dbReference>
<dbReference type="SUPFAM" id="SSF51445">
    <property type="entry name" value="(Trans)glycosidases"/>
    <property type="match status" value="1"/>
</dbReference>
<proteinExistence type="inferred from homology"/>
<dbReference type="InterPro" id="IPR045857">
    <property type="entry name" value="O16G_dom_2"/>
</dbReference>
<dbReference type="AlphaFoldDB" id="A0A8I0ANJ0"/>
<reference evidence="5 6" key="1">
    <citation type="submission" date="2020-08" db="EMBL/GenBank/DDBJ databases">
        <title>Genome public.</title>
        <authorList>
            <person name="Liu C."/>
            <person name="Sun Q."/>
        </authorList>
    </citation>
    <scope>NUCLEOTIDE SEQUENCE [LARGE SCALE GENOMIC DNA]</scope>
    <source>
        <strain evidence="5 6">NSJ-10</strain>
    </source>
</reference>
<dbReference type="GO" id="GO:0009018">
    <property type="term" value="F:sucrose phosphorylase activity"/>
    <property type="evidence" value="ECO:0007669"/>
    <property type="project" value="UniProtKB-EC"/>
</dbReference>
<dbReference type="PANTHER" id="PTHR38784:SF1">
    <property type="entry name" value="SUCROSE PHOSPHORYLASE"/>
    <property type="match status" value="1"/>
</dbReference>
<dbReference type="Gene3D" id="3.20.20.80">
    <property type="entry name" value="Glycosidases"/>
    <property type="match status" value="1"/>
</dbReference>
<dbReference type="InterPro" id="IPR017853">
    <property type="entry name" value="GH"/>
</dbReference>
<gene>
    <name evidence="5" type="primary">gtfA</name>
    <name evidence="5" type="ORF">H8S09_03495</name>
</gene>
<keyword evidence="3 5" id="KW-0808">Transferase</keyword>
<sequence length="545" mass="63006">MRKTEIEETNMTDINKIENGPMLNLYPDSLGGDLEAVADLFEKDGFADAFSSMYILPSIYHSDLDRGFSVIDYDLEETFHSEKALLRLGRQNIDLKLDFVLNHASVQSPQFQDLLEKGSRSEYRDFFINWNTFWENCGEMTEDGYIQPEQKYLDPMFFRKPGLPLLMVEMADGSRIPYWNTFYQEIRDTEDYHTRYLGQMDLNIKSEKVWDFYRETIKKLAGYGAKIIRLDAFAYAPKAPGRANFLNEPETWEFLEQIHKLAQPYGIRLLPEIHAGYKEKKYKLIAEKGYLTYDFFLPGLILDALYRGDGTYLEQWAKEQIKENIHTVNMLGCHDGIPVLDLAGLLPDDRIEDLIRLLVDRGGFVKDLHGNKKMYYQVNTTYYNALGENEQALLLARALQIFMPGKPQVWYLDLFAGSNDYEAVKRAGAGGHKEINRTNLSQKDIESGLEKEVVKKQLEMLKFRKEFPAFGFDAEMTIRTKPAAQISAQAENALHFAELPADQMYNRIYITWKKDGYLARLSADLKAHTYRIQALDPSGNLVWQS</sequence>
<dbReference type="Proteomes" id="UP000615234">
    <property type="component" value="Unassembled WGS sequence"/>
</dbReference>
<dbReference type="PANTHER" id="PTHR38784">
    <property type="entry name" value="SUCROSE PHOSPHORYLASE"/>
    <property type="match status" value="1"/>
</dbReference>
<keyword evidence="2 5" id="KW-0328">Glycosyltransferase</keyword>
<dbReference type="GO" id="GO:0005975">
    <property type="term" value="P:carbohydrate metabolic process"/>
    <property type="evidence" value="ECO:0007669"/>
    <property type="project" value="InterPro"/>
</dbReference>
<organism evidence="5 6">
    <name type="scientific">Coprococcus hominis</name>
    <name type="common">ex Liu et al. 2022</name>
    <dbReference type="NCBI Taxonomy" id="2763039"/>
    <lineage>
        <taxon>Bacteria</taxon>
        <taxon>Bacillati</taxon>
        <taxon>Bacillota</taxon>
        <taxon>Clostridia</taxon>
        <taxon>Lachnospirales</taxon>
        <taxon>Lachnospiraceae</taxon>
        <taxon>Coprococcus</taxon>
    </lineage>
</organism>
<protein>
    <submittedName>
        <fullName evidence="5">Sucrose phosphorylase</fullName>
        <ecNumber evidence="5">2.4.1.7</ecNumber>
    </submittedName>
</protein>
<dbReference type="InterPro" id="IPR006047">
    <property type="entry name" value="GH13_cat_dom"/>
</dbReference>
<evidence type="ECO:0000313" key="5">
    <source>
        <dbReference type="EMBL" id="MBC5661968.1"/>
    </source>
</evidence>
<comment type="caution">
    <text evidence="5">The sequence shown here is derived from an EMBL/GenBank/DDBJ whole genome shotgun (WGS) entry which is preliminary data.</text>
</comment>
<evidence type="ECO:0000256" key="3">
    <source>
        <dbReference type="ARBA" id="ARBA00022679"/>
    </source>
</evidence>
<feature type="domain" description="Glycosyl hydrolase family 13 catalytic" evidence="4">
    <location>
        <begin position="35"/>
        <end position="464"/>
    </location>
</feature>
<dbReference type="RefSeq" id="WP_186847382.1">
    <property type="nucleotide sequence ID" value="NZ_JACOOX010000002.1"/>
</dbReference>
<evidence type="ECO:0000259" key="4">
    <source>
        <dbReference type="SMART" id="SM00642"/>
    </source>
</evidence>
<evidence type="ECO:0000313" key="6">
    <source>
        <dbReference type="Proteomes" id="UP000615234"/>
    </source>
</evidence>
<dbReference type="EC" id="2.4.1.7" evidence="5"/>
<accession>A0A8I0ANJ0</accession>
<evidence type="ECO:0000256" key="2">
    <source>
        <dbReference type="ARBA" id="ARBA00022676"/>
    </source>
</evidence>
<dbReference type="Gene3D" id="3.90.400.10">
    <property type="entry name" value="Oligo-1,6-glucosidase, Domain 2"/>
    <property type="match status" value="1"/>
</dbReference>
<name>A0A8I0ANJ0_9FIRM</name>
<dbReference type="SMART" id="SM00642">
    <property type="entry name" value="Aamy"/>
    <property type="match status" value="1"/>
</dbReference>
<evidence type="ECO:0000256" key="1">
    <source>
        <dbReference type="ARBA" id="ARBA00008452"/>
    </source>
</evidence>